<dbReference type="GO" id="GO:0006508">
    <property type="term" value="P:proteolysis"/>
    <property type="evidence" value="ECO:0007669"/>
    <property type="project" value="UniProtKB-KW"/>
</dbReference>
<proteinExistence type="predicted"/>
<organism evidence="3 4">
    <name type="scientific">Fusibacter tunisiensis</name>
    <dbReference type="NCBI Taxonomy" id="1008308"/>
    <lineage>
        <taxon>Bacteria</taxon>
        <taxon>Bacillati</taxon>
        <taxon>Bacillota</taxon>
        <taxon>Clostridia</taxon>
        <taxon>Eubacteriales</taxon>
        <taxon>Eubacteriales Family XII. Incertae Sedis</taxon>
        <taxon>Fusibacter</taxon>
    </lineage>
</organism>
<feature type="transmembrane region" description="Helical" evidence="1">
    <location>
        <begin position="151"/>
        <end position="170"/>
    </location>
</feature>
<dbReference type="GO" id="GO:0008233">
    <property type="term" value="F:peptidase activity"/>
    <property type="evidence" value="ECO:0007669"/>
    <property type="project" value="UniProtKB-KW"/>
</dbReference>
<keyword evidence="3" id="KW-0378">Hydrolase</keyword>
<evidence type="ECO:0000313" key="3">
    <source>
        <dbReference type="EMBL" id="MBM7561018.1"/>
    </source>
</evidence>
<dbReference type="EMBL" id="JAFBDT010000003">
    <property type="protein sequence ID" value="MBM7561018.1"/>
    <property type="molecule type" value="Genomic_DNA"/>
</dbReference>
<keyword evidence="3" id="KW-0645">Protease</keyword>
<accession>A0ABS2MNQ4</accession>
<dbReference type="InterPro" id="IPR003675">
    <property type="entry name" value="Rce1/LyrA-like_dom"/>
</dbReference>
<feature type="transmembrane region" description="Helical" evidence="1">
    <location>
        <begin position="111"/>
        <end position="130"/>
    </location>
</feature>
<gene>
    <name evidence="3" type="ORF">JOC49_000535</name>
</gene>
<evidence type="ECO:0000313" key="4">
    <source>
        <dbReference type="Proteomes" id="UP000767854"/>
    </source>
</evidence>
<dbReference type="Proteomes" id="UP000767854">
    <property type="component" value="Unassembled WGS sequence"/>
</dbReference>
<evidence type="ECO:0000259" key="2">
    <source>
        <dbReference type="Pfam" id="PF02517"/>
    </source>
</evidence>
<dbReference type="Pfam" id="PF02517">
    <property type="entry name" value="Rce1-like"/>
    <property type="match status" value="1"/>
</dbReference>
<keyword evidence="4" id="KW-1185">Reference proteome</keyword>
<feature type="transmembrane region" description="Helical" evidence="1">
    <location>
        <begin position="201"/>
        <end position="224"/>
    </location>
</feature>
<evidence type="ECO:0000256" key="1">
    <source>
        <dbReference type="SAM" id="Phobius"/>
    </source>
</evidence>
<keyword evidence="1" id="KW-1133">Transmembrane helix</keyword>
<sequence>MERKFISLSSILTILILYIVNQVIDPVYWVKNIIKWAVFAGAPFLYYKLLAAEGMGRLIQLKKYKIRKRDLIISIGMGMIFFFTIIGTYWSLLPLIDSAYIVKTIEAQNSVTLPIALSVGVYVIVLNSFIEEFFFRGYVFLKLYEKGYKQMAYVFSALLFALYHIGIFQTWFNDQITFLALVGLFMSGLGFAFLDRTSGTIIYSWVAHAIADIALMLIAFQLIVI</sequence>
<name>A0ABS2MNQ4_9FIRM</name>
<keyword evidence="1" id="KW-0812">Transmembrane</keyword>
<dbReference type="RefSeq" id="WP_204661965.1">
    <property type="nucleotide sequence ID" value="NZ_JAFBDT010000003.1"/>
</dbReference>
<keyword evidence="1" id="KW-0472">Membrane</keyword>
<feature type="transmembrane region" description="Helical" evidence="1">
    <location>
        <begin position="71"/>
        <end position="91"/>
    </location>
</feature>
<feature type="domain" description="CAAX prenyl protease 2/Lysostaphin resistance protein A-like" evidence="2">
    <location>
        <begin position="117"/>
        <end position="213"/>
    </location>
</feature>
<feature type="transmembrane region" description="Helical" evidence="1">
    <location>
        <begin position="176"/>
        <end position="194"/>
    </location>
</feature>
<comment type="caution">
    <text evidence="3">The sequence shown here is derived from an EMBL/GenBank/DDBJ whole genome shotgun (WGS) entry which is preliminary data.</text>
</comment>
<feature type="transmembrane region" description="Helical" evidence="1">
    <location>
        <begin position="32"/>
        <end position="50"/>
    </location>
</feature>
<protein>
    <submittedName>
        <fullName evidence="3">Membrane protease YdiL (CAAX protease family)</fullName>
    </submittedName>
</protein>
<reference evidence="3 4" key="1">
    <citation type="submission" date="2021-01" db="EMBL/GenBank/DDBJ databases">
        <title>Genomic Encyclopedia of Type Strains, Phase IV (KMG-IV): sequencing the most valuable type-strain genomes for metagenomic binning, comparative biology and taxonomic classification.</title>
        <authorList>
            <person name="Goeker M."/>
        </authorList>
    </citation>
    <scope>NUCLEOTIDE SEQUENCE [LARGE SCALE GENOMIC DNA]</scope>
    <source>
        <strain evidence="3 4">DSM 24436</strain>
    </source>
</reference>